<feature type="compositionally biased region" description="Polar residues" evidence="1">
    <location>
        <begin position="452"/>
        <end position="464"/>
    </location>
</feature>
<accession>A0A9P6B3Y5</accession>
<reference evidence="2" key="1">
    <citation type="journal article" date="2020" name="Nat. Commun.">
        <title>Large-scale genome sequencing of mycorrhizal fungi provides insights into the early evolution of symbiotic traits.</title>
        <authorList>
            <person name="Miyauchi S."/>
            <person name="Kiss E."/>
            <person name="Kuo A."/>
            <person name="Drula E."/>
            <person name="Kohler A."/>
            <person name="Sanchez-Garcia M."/>
            <person name="Morin E."/>
            <person name="Andreopoulos B."/>
            <person name="Barry K.W."/>
            <person name="Bonito G."/>
            <person name="Buee M."/>
            <person name="Carver A."/>
            <person name="Chen C."/>
            <person name="Cichocki N."/>
            <person name="Clum A."/>
            <person name="Culley D."/>
            <person name="Crous P.W."/>
            <person name="Fauchery L."/>
            <person name="Girlanda M."/>
            <person name="Hayes R.D."/>
            <person name="Keri Z."/>
            <person name="LaButti K."/>
            <person name="Lipzen A."/>
            <person name="Lombard V."/>
            <person name="Magnuson J."/>
            <person name="Maillard F."/>
            <person name="Murat C."/>
            <person name="Nolan M."/>
            <person name="Ohm R.A."/>
            <person name="Pangilinan J."/>
            <person name="Pereira M.F."/>
            <person name="Perotto S."/>
            <person name="Peter M."/>
            <person name="Pfister S."/>
            <person name="Riley R."/>
            <person name="Sitrit Y."/>
            <person name="Stielow J.B."/>
            <person name="Szollosi G."/>
            <person name="Zifcakova L."/>
            <person name="Stursova M."/>
            <person name="Spatafora J.W."/>
            <person name="Tedersoo L."/>
            <person name="Vaario L.M."/>
            <person name="Yamada A."/>
            <person name="Yan M."/>
            <person name="Wang P."/>
            <person name="Xu J."/>
            <person name="Bruns T."/>
            <person name="Baldrian P."/>
            <person name="Vilgalys R."/>
            <person name="Dunand C."/>
            <person name="Henrissat B."/>
            <person name="Grigoriev I.V."/>
            <person name="Hibbett D."/>
            <person name="Nagy L.G."/>
            <person name="Martin F.M."/>
        </authorList>
    </citation>
    <scope>NUCLEOTIDE SEQUENCE</scope>
    <source>
        <strain evidence="2">UP504</strain>
    </source>
</reference>
<protein>
    <submittedName>
        <fullName evidence="2">Uncharacterized protein</fullName>
    </submittedName>
</protein>
<evidence type="ECO:0000313" key="3">
    <source>
        <dbReference type="Proteomes" id="UP000886523"/>
    </source>
</evidence>
<dbReference type="EMBL" id="MU128936">
    <property type="protein sequence ID" value="KAF9516882.1"/>
    <property type="molecule type" value="Genomic_DNA"/>
</dbReference>
<dbReference type="AlphaFoldDB" id="A0A9P6B3Y5"/>
<organism evidence="2 3">
    <name type="scientific">Hydnum rufescens UP504</name>
    <dbReference type="NCBI Taxonomy" id="1448309"/>
    <lineage>
        <taxon>Eukaryota</taxon>
        <taxon>Fungi</taxon>
        <taxon>Dikarya</taxon>
        <taxon>Basidiomycota</taxon>
        <taxon>Agaricomycotina</taxon>
        <taxon>Agaricomycetes</taxon>
        <taxon>Cantharellales</taxon>
        <taxon>Hydnaceae</taxon>
        <taxon>Hydnum</taxon>
    </lineage>
</organism>
<gene>
    <name evidence="2" type="ORF">BS47DRAFT_1360084</name>
</gene>
<evidence type="ECO:0000313" key="2">
    <source>
        <dbReference type="EMBL" id="KAF9516882.1"/>
    </source>
</evidence>
<name>A0A9P6B3Y5_9AGAM</name>
<evidence type="ECO:0000256" key="1">
    <source>
        <dbReference type="SAM" id="MobiDB-lite"/>
    </source>
</evidence>
<keyword evidence="3" id="KW-1185">Reference proteome</keyword>
<proteinExistence type="predicted"/>
<sequence>MWTLIPIFYQLLLPESHPRSIAHRSSPVAAQTSPDLPTIPSCQSIPCELDAKAREWKQSLESVRRIALAAAPSKSQHNGNAWNAFQYLYHQSHPNTDPSVTASDYTAHMVKPAYNALIQSFGGEDTEEWAVEAARLVAEHKGVKAGAAKQIAQSGGDIAQIMSSQKEKWMHDMHWLATMDIHSLIIMVSGNAASPATHAQNECQLGSEEMAAWYCSKFDMPTQLADIYWFILAQCLQYQELHEFMEEDALKKWNEDLSNVYKTRTAVKDHLIHLFRPFVKMSVFPWTNLAKILIQHKLIITNFVLDHKFPNFGSSYVDGHSTDEFRALYFALEETSPDKRIGVSQLDNWPDSDADDITLITDREGAVILSLQTVRDSVAKKGSEGSSGLGVKHSEGDAGLYDTGNHRKLRGASLLGAVGVGHKGKQKKTLKSAATISSEDDMADSPDGLYNHASTTLSNTSKPVHTSLPGPSQPRPKPRFTIPPSTVAQPTNVPPFSGGDIEGDPLFQVHSLSQTSILAQMLSLMP</sequence>
<comment type="caution">
    <text evidence="2">The sequence shown here is derived from an EMBL/GenBank/DDBJ whole genome shotgun (WGS) entry which is preliminary data.</text>
</comment>
<feature type="region of interest" description="Disordered" evidence="1">
    <location>
        <begin position="420"/>
        <end position="502"/>
    </location>
</feature>
<dbReference type="Proteomes" id="UP000886523">
    <property type="component" value="Unassembled WGS sequence"/>
</dbReference>